<dbReference type="EMBL" id="DSDK01000204">
    <property type="protein sequence ID" value="HDR50691.1"/>
    <property type="molecule type" value="Genomic_DNA"/>
</dbReference>
<dbReference type="SUPFAM" id="SSF48695">
    <property type="entry name" value="Multiheme cytochromes"/>
    <property type="match status" value="1"/>
</dbReference>
<evidence type="ECO:0000313" key="1">
    <source>
        <dbReference type="EMBL" id="HDR50691.1"/>
    </source>
</evidence>
<protein>
    <submittedName>
        <fullName evidence="1">Uncharacterized protein</fullName>
    </submittedName>
</protein>
<sequence length="62" mass="6890">MNDMQVVSFTIGYNEATNTCVACHGNEGKLKNTSVKMSCTSCHSESVAHKIFGDVHYKFMKE</sequence>
<reference evidence="1" key="1">
    <citation type="journal article" date="2020" name="mSystems">
        <title>Genome- and Community-Level Interaction Insights into Carbon Utilization and Element Cycling Functions of Hydrothermarchaeota in Hydrothermal Sediment.</title>
        <authorList>
            <person name="Zhou Z."/>
            <person name="Liu Y."/>
            <person name="Xu W."/>
            <person name="Pan J."/>
            <person name="Luo Z.H."/>
            <person name="Li M."/>
        </authorList>
    </citation>
    <scope>NUCLEOTIDE SEQUENCE [LARGE SCALE GENOMIC DNA]</scope>
    <source>
        <strain evidence="1">SpSt-1217</strain>
    </source>
</reference>
<dbReference type="Proteomes" id="UP000886047">
    <property type="component" value="Unassembled WGS sequence"/>
</dbReference>
<dbReference type="AlphaFoldDB" id="A0A831PQ59"/>
<organism evidence="1">
    <name type="scientific">Mariniphaga anaerophila</name>
    <dbReference type="NCBI Taxonomy" id="1484053"/>
    <lineage>
        <taxon>Bacteria</taxon>
        <taxon>Pseudomonadati</taxon>
        <taxon>Bacteroidota</taxon>
        <taxon>Bacteroidia</taxon>
        <taxon>Marinilabiliales</taxon>
        <taxon>Prolixibacteraceae</taxon>
        <taxon>Mariniphaga</taxon>
    </lineage>
</organism>
<dbReference type="InterPro" id="IPR036280">
    <property type="entry name" value="Multihaem_cyt_sf"/>
</dbReference>
<proteinExistence type="predicted"/>
<name>A0A831PQ59_9BACT</name>
<accession>A0A831PQ59</accession>
<comment type="caution">
    <text evidence="1">The sequence shown here is derived from an EMBL/GenBank/DDBJ whole genome shotgun (WGS) entry which is preliminary data.</text>
</comment>
<gene>
    <name evidence="1" type="ORF">ENN90_03595</name>
</gene>